<evidence type="ECO:0000256" key="6">
    <source>
        <dbReference type="ARBA" id="ARBA00023136"/>
    </source>
</evidence>
<evidence type="ECO:0000256" key="3">
    <source>
        <dbReference type="ARBA" id="ARBA00022475"/>
    </source>
</evidence>
<dbReference type="Gene3D" id="1.10.10.1320">
    <property type="entry name" value="Anti-sigma factor, zinc-finger domain"/>
    <property type="match status" value="1"/>
</dbReference>
<evidence type="ECO:0000256" key="2">
    <source>
        <dbReference type="ARBA" id="ARBA00004236"/>
    </source>
</evidence>
<comment type="subcellular location">
    <subcellularLocation>
        <location evidence="2">Cell membrane</location>
    </subcellularLocation>
    <subcellularLocation>
        <location evidence="1">Membrane</location>
        <topology evidence="1">Single-pass membrane protein</topology>
    </subcellularLocation>
</comment>
<evidence type="ECO:0000313" key="11">
    <source>
        <dbReference type="EMBL" id="MFC5848934.1"/>
    </source>
</evidence>
<evidence type="ECO:0000256" key="9">
    <source>
        <dbReference type="SAM" id="MobiDB-lite"/>
    </source>
</evidence>
<dbReference type="PANTHER" id="PTHR37461">
    <property type="entry name" value="ANTI-SIGMA-K FACTOR RSKA"/>
    <property type="match status" value="1"/>
</dbReference>
<gene>
    <name evidence="11" type="ORF">ACFPQ6_11495</name>
</gene>
<dbReference type="Proteomes" id="UP001595979">
    <property type="component" value="Unassembled WGS sequence"/>
</dbReference>
<keyword evidence="5" id="KW-1133">Transmembrane helix</keyword>
<keyword evidence="12" id="KW-1185">Reference proteome</keyword>
<feature type="domain" description="Anti-sigma K factor RskA C-terminal" evidence="10">
    <location>
        <begin position="109"/>
        <end position="226"/>
    </location>
</feature>
<name>A0ABW1DM82_9DEIO</name>
<keyword evidence="6" id="KW-0472">Membrane</keyword>
<keyword evidence="4" id="KW-0812">Transmembrane</keyword>
<dbReference type="InterPro" id="IPR018764">
    <property type="entry name" value="RskA_C"/>
</dbReference>
<sequence length="232" mass="23983">MTPDREQLLAYALGQLSPGEAAPVQARIDGDPALLAEVQADQEALLALVETLDLSAVQVPPGAQERLLERLRAEEAARPAPAASPHRPQPLRAAAVPRAAARPAALWTAVALVAALGVALWLRPPADELSRYAAVPGAERRVVAGPSGSGAPLGTLVRLPDGRVYVRLAQSPAEGRTYQLWQIQGGAPVSLGVFAQGMLTAALPPGASVAVSVEPPGGSPQPTTTPLFVQRL</sequence>
<dbReference type="EMBL" id="JBHSOH010000012">
    <property type="protein sequence ID" value="MFC5848934.1"/>
    <property type="molecule type" value="Genomic_DNA"/>
</dbReference>
<evidence type="ECO:0000256" key="1">
    <source>
        <dbReference type="ARBA" id="ARBA00004167"/>
    </source>
</evidence>
<evidence type="ECO:0000256" key="7">
    <source>
        <dbReference type="ARBA" id="ARBA00029829"/>
    </source>
</evidence>
<protein>
    <recommendedName>
        <fullName evidence="8">Regulator of SigK</fullName>
    </recommendedName>
    <alternativeName>
        <fullName evidence="7">Sigma-K anti-sigma factor RskA</fullName>
    </alternativeName>
</protein>
<dbReference type="InterPro" id="IPR041916">
    <property type="entry name" value="Anti_sigma_zinc_sf"/>
</dbReference>
<dbReference type="RefSeq" id="WP_380049447.1">
    <property type="nucleotide sequence ID" value="NZ_JBHSOH010000012.1"/>
</dbReference>
<proteinExistence type="predicted"/>
<dbReference type="Pfam" id="PF10099">
    <property type="entry name" value="RskA_C"/>
    <property type="match status" value="1"/>
</dbReference>
<reference evidence="12" key="1">
    <citation type="journal article" date="2019" name="Int. J. Syst. Evol. Microbiol.">
        <title>The Global Catalogue of Microorganisms (GCM) 10K type strain sequencing project: providing services to taxonomists for standard genome sequencing and annotation.</title>
        <authorList>
            <consortium name="The Broad Institute Genomics Platform"/>
            <consortium name="The Broad Institute Genome Sequencing Center for Infectious Disease"/>
            <person name="Wu L."/>
            <person name="Ma J."/>
        </authorList>
    </citation>
    <scope>NUCLEOTIDE SEQUENCE [LARGE SCALE GENOMIC DNA]</scope>
    <source>
        <strain evidence="12">CGMCC 1.15053</strain>
    </source>
</reference>
<feature type="region of interest" description="Disordered" evidence="9">
    <location>
        <begin position="212"/>
        <end position="232"/>
    </location>
</feature>
<evidence type="ECO:0000259" key="10">
    <source>
        <dbReference type="Pfam" id="PF10099"/>
    </source>
</evidence>
<evidence type="ECO:0000256" key="4">
    <source>
        <dbReference type="ARBA" id="ARBA00022692"/>
    </source>
</evidence>
<accession>A0ABW1DM82</accession>
<dbReference type="PANTHER" id="PTHR37461:SF1">
    <property type="entry name" value="ANTI-SIGMA-K FACTOR RSKA"/>
    <property type="match status" value="1"/>
</dbReference>
<organism evidence="11 12">
    <name type="scientific">Deinococcus petrolearius</name>
    <dbReference type="NCBI Taxonomy" id="1751295"/>
    <lineage>
        <taxon>Bacteria</taxon>
        <taxon>Thermotogati</taxon>
        <taxon>Deinococcota</taxon>
        <taxon>Deinococci</taxon>
        <taxon>Deinococcales</taxon>
        <taxon>Deinococcaceae</taxon>
        <taxon>Deinococcus</taxon>
    </lineage>
</organism>
<evidence type="ECO:0000313" key="12">
    <source>
        <dbReference type="Proteomes" id="UP001595979"/>
    </source>
</evidence>
<comment type="caution">
    <text evidence="11">The sequence shown here is derived from an EMBL/GenBank/DDBJ whole genome shotgun (WGS) entry which is preliminary data.</text>
</comment>
<evidence type="ECO:0000256" key="5">
    <source>
        <dbReference type="ARBA" id="ARBA00022989"/>
    </source>
</evidence>
<evidence type="ECO:0000256" key="8">
    <source>
        <dbReference type="ARBA" id="ARBA00030803"/>
    </source>
</evidence>
<dbReference type="InterPro" id="IPR051474">
    <property type="entry name" value="Anti-sigma-K/W_factor"/>
</dbReference>
<keyword evidence="3" id="KW-1003">Cell membrane</keyword>